<evidence type="ECO:0000256" key="1">
    <source>
        <dbReference type="SAM" id="Coils"/>
    </source>
</evidence>
<dbReference type="InterPro" id="IPR003423">
    <property type="entry name" value="OMP_efflux"/>
</dbReference>
<dbReference type="NCBIfam" id="TIGR01845">
    <property type="entry name" value="outer_NodT"/>
    <property type="match status" value="1"/>
</dbReference>
<dbReference type="Gene3D" id="2.20.200.10">
    <property type="entry name" value="Outer membrane efflux proteins (OEP)"/>
    <property type="match status" value="1"/>
</dbReference>
<sequence length="479" mass="51618">MSALTRHYTRLASGAGAALLAAMALLAGCAVGPDYRPPTPKVAAAYAEKGPWKVAEPRDALPRGDWWTVFRDPELDRLETLAAKASPNLQAAAARRDQAFALANVSRADLLPQLSLDPSGSRTRYSGHRQVPPGVGHSAYTTDSYSLPLDLSYEVDLWGRVRRLDQSARAQAQAANALYQSALLGLQADVAQAYFNLRALAREIHVVRAGVVTRKEGLKLIRIRFSGGASGELDVLNAQTELASAENDLLALEQRRTALTHALAVLCGQLPESFEVIAEKPLVTQPPALPVGLPSDLLERRPDIAAAERTMAAVNAQIGVAKAAFFPDIRLVGSAGYNSSELDSLLHSTSSQWSFAPMISLPIFTGGRNRANYERAKAAYREAAARYQGQVLVAFQEVEDSLSALRTLAAQARVVGQAVDSARKAAALSQFRYREGLVSYLEVMDAERSALQFERLASQLEAQRYAASITLVKALGGGW</sequence>
<dbReference type="PROSITE" id="PS51257">
    <property type="entry name" value="PROKAR_LIPOPROTEIN"/>
    <property type="match status" value="1"/>
</dbReference>
<dbReference type="PANTHER" id="PTHR30203">
    <property type="entry name" value="OUTER MEMBRANE CATION EFFLUX PROTEIN"/>
    <property type="match status" value="1"/>
</dbReference>
<dbReference type="InterPro" id="IPR010131">
    <property type="entry name" value="MdtP/NodT-like"/>
</dbReference>
<dbReference type="GO" id="GO:0016020">
    <property type="term" value="C:membrane"/>
    <property type="evidence" value="ECO:0007669"/>
    <property type="project" value="InterPro"/>
</dbReference>
<dbReference type="GO" id="GO:0015562">
    <property type="term" value="F:efflux transmembrane transporter activity"/>
    <property type="evidence" value="ECO:0007669"/>
    <property type="project" value="InterPro"/>
</dbReference>
<proteinExistence type="predicted"/>
<comment type="caution">
    <text evidence="2">The sequence shown here is derived from an EMBL/GenBank/DDBJ whole genome shotgun (WGS) entry which is preliminary data.</text>
</comment>
<dbReference type="Gene3D" id="1.20.1600.10">
    <property type="entry name" value="Outer membrane efflux proteins (OEP)"/>
    <property type="match status" value="1"/>
</dbReference>
<reference evidence="2" key="1">
    <citation type="submission" date="2016-10" db="EMBL/GenBank/DDBJ databases">
        <title>Sequence of Gallionella enrichment culture.</title>
        <authorList>
            <person name="Poehlein A."/>
            <person name="Muehling M."/>
            <person name="Daniel R."/>
        </authorList>
    </citation>
    <scope>NUCLEOTIDE SEQUENCE</scope>
</reference>
<dbReference type="EMBL" id="MLJW01000002">
    <property type="protein sequence ID" value="OIR18581.1"/>
    <property type="molecule type" value="Genomic_DNA"/>
</dbReference>
<dbReference type="PANTHER" id="PTHR30203:SF33">
    <property type="entry name" value="BLR4455 PROTEIN"/>
    <property type="match status" value="1"/>
</dbReference>
<evidence type="ECO:0000313" key="2">
    <source>
        <dbReference type="EMBL" id="OIR18581.1"/>
    </source>
</evidence>
<accession>A0A1J5TQI8</accession>
<gene>
    <name evidence="2" type="primary">oprM_4</name>
    <name evidence="2" type="ORF">GALL_09180</name>
</gene>
<dbReference type="Pfam" id="PF02321">
    <property type="entry name" value="OEP"/>
    <property type="match status" value="2"/>
</dbReference>
<name>A0A1J5TQI8_9ZZZZ</name>
<dbReference type="SUPFAM" id="SSF56954">
    <property type="entry name" value="Outer membrane efflux proteins (OEP)"/>
    <property type="match status" value="1"/>
</dbReference>
<keyword evidence="1" id="KW-0175">Coiled coil</keyword>
<protein>
    <submittedName>
        <fullName evidence="2">Outer membrane protein OprM</fullName>
    </submittedName>
</protein>
<dbReference type="AlphaFoldDB" id="A0A1J5TQI8"/>
<organism evidence="2">
    <name type="scientific">mine drainage metagenome</name>
    <dbReference type="NCBI Taxonomy" id="410659"/>
    <lineage>
        <taxon>unclassified sequences</taxon>
        <taxon>metagenomes</taxon>
        <taxon>ecological metagenomes</taxon>
    </lineage>
</organism>
<feature type="coiled-coil region" evidence="1">
    <location>
        <begin position="235"/>
        <end position="262"/>
    </location>
</feature>